<name>A0A437M6L1_9SPHN</name>
<accession>A0A437M6L1</accession>
<dbReference type="EMBL" id="SACN01000001">
    <property type="protein sequence ID" value="RVT93351.1"/>
    <property type="molecule type" value="Genomic_DNA"/>
</dbReference>
<protein>
    <submittedName>
        <fullName evidence="1">Uncharacterized protein</fullName>
    </submittedName>
</protein>
<proteinExistence type="predicted"/>
<evidence type="ECO:0000313" key="2">
    <source>
        <dbReference type="Proteomes" id="UP000282971"/>
    </source>
</evidence>
<keyword evidence="2" id="KW-1185">Reference proteome</keyword>
<evidence type="ECO:0000313" key="1">
    <source>
        <dbReference type="EMBL" id="RVT93351.1"/>
    </source>
</evidence>
<dbReference type="RefSeq" id="WP_127741870.1">
    <property type="nucleotide sequence ID" value="NZ_SACN01000001.1"/>
</dbReference>
<organism evidence="1 2">
    <name type="scientific">Sphingomonas crocodyli</name>
    <dbReference type="NCBI Taxonomy" id="1979270"/>
    <lineage>
        <taxon>Bacteria</taxon>
        <taxon>Pseudomonadati</taxon>
        <taxon>Pseudomonadota</taxon>
        <taxon>Alphaproteobacteria</taxon>
        <taxon>Sphingomonadales</taxon>
        <taxon>Sphingomonadaceae</taxon>
        <taxon>Sphingomonas</taxon>
    </lineage>
</organism>
<comment type="caution">
    <text evidence="1">The sequence shown here is derived from an EMBL/GenBank/DDBJ whole genome shotgun (WGS) entry which is preliminary data.</text>
</comment>
<reference evidence="1 2" key="1">
    <citation type="submission" date="2019-01" db="EMBL/GenBank/DDBJ databases">
        <authorList>
            <person name="Chen W.-M."/>
        </authorList>
    </citation>
    <scope>NUCLEOTIDE SEQUENCE [LARGE SCALE GENOMIC DNA]</scope>
    <source>
        <strain evidence="1 2">CCP-7</strain>
    </source>
</reference>
<dbReference type="AlphaFoldDB" id="A0A437M6L1"/>
<dbReference type="Proteomes" id="UP000282971">
    <property type="component" value="Unassembled WGS sequence"/>
</dbReference>
<sequence length="99" mass="11146">MYAKSSSSIEAAQQVISARHYAQICGELPEEQVFRLEAALSKFSADERATLRAYEADELDQLGQLLFTSTVCSSRNRASARKDFAVKLRALERLLRFSQ</sequence>
<gene>
    <name evidence="1" type="ORF">EOD43_05580</name>
</gene>